<dbReference type="AlphaFoldDB" id="A0A2W5UW55"/>
<comment type="caution">
    <text evidence="7">The sequence shown here is derived from an EMBL/GenBank/DDBJ whole genome shotgun (WGS) entry which is preliminary data.</text>
</comment>
<dbReference type="Gene3D" id="3.30.200.20">
    <property type="entry name" value="Phosphorylase Kinase, domain 1"/>
    <property type="match status" value="1"/>
</dbReference>
<keyword evidence="4" id="KW-0067">ATP-binding</keyword>
<evidence type="ECO:0000313" key="7">
    <source>
        <dbReference type="EMBL" id="PZR07584.1"/>
    </source>
</evidence>
<proteinExistence type="predicted"/>
<dbReference type="GO" id="GO:0005524">
    <property type="term" value="F:ATP binding"/>
    <property type="evidence" value="ECO:0007669"/>
    <property type="project" value="UniProtKB-KW"/>
</dbReference>
<keyword evidence="3 7" id="KW-0418">Kinase</keyword>
<keyword evidence="2" id="KW-0547">Nucleotide-binding</keyword>
<protein>
    <submittedName>
        <fullName evidence="7">Serine/threonine protein kinase</fullName>
    </submittedName>
</protein>
<dbReference type="PROSITE" id="PS00109">
    <property type="entry name" value="PROTEIN_KINASE_TYR"/>
    <property type="match status" value="1"/>
</dbReference>
<dbReference type="PANTHER" id="PTHR43289">
    <property type="entry name" value="MITOGEN-ACTIVATED PROTEIN KINASE KINASE KINASE 20-RELATED"/>
    <property type="match status" value="1"/>
</dbReference>
<evidence type="ECO:0000313" key="8">
    <source>
        <dbReference type="Proteomes" id="UP000249061"/>
    </source>
</evidence>
<feature type="compositionally biased region" description="Basic and acidic residues" evidence="5">
    <location>
        <begin position="369"/>
        <end position="379"/>
    </location>
</feature>
<dbReference type="SUPFAM" id="SSF56112">
    <property type="entry name" value="Protein kinase-like (PK-like)"/>
    <property type="match status" value="1"/>
</dbReference>
<dbReference type="Pfam" id="PF00069">
    <property type="entry name" value="Pkinase"/>
    <property type="match status" value="1"/>
</dbReference>
<dbReference type="Proteomes" id="UP000249061">
    <property type="component" value="Unassembled WGS sequence"/>
</dbReference>
<feature type="domain" description="Protein kinase" evidence="6">
    <location>
        <begin position="11"/>
        <end position="283"/>
    </location>
</feature>
<feature type="region of interest" description="Disordered" evidence="5">
    <location>
        <begin position="495"/>
        <end position="554"/>
    </location>
</feature>
<accession>A0A2W5UW55</accession>
<dbReference type="GO" id="GO:0004674">
    <property type="term" value="F:protein serine/threonine kinase activity"/>
    <property type="evidence" value="ECO:0007669"/>
    <property type="project" value="UniProtKB-KW"/>
</dbReference>
<dbReference type="EMBL" id="QFQP01000030">
    <property type="protein sequence ID" value="PZR07584.1"/>
    <property type="molecule type" value="Genomic_DNA"/>
</dbReference>
<organism evidence="7 8">
    <name type="scientific">Archangium gephyra</name>
    <dbReference type="NCBI Taxonomy" id="48"/>
    <lineage>
        <taxon>Bacteria</taxon>
        <taxon>Pseudomonadati</taxon>
        <taxon>Myxococcota</taxon>
        <taxon>Myxococcia</taxon>
        <taxon>Myxococcales</taxon>
        <taxon>Cystobacterineae</taxon>
        <taxon>Archangiaceae</taxon>
        <taxon>Archangium</taxon>
    </lineage>
</organism>
<evidence type="ECO:0000259" key="6">
    <source>
        <dbReference type="PROSITE" id="PS50011"/>
    </source>
</evidence>
<dbReference type="PANTHER" id="PTHR43289:SF6">
    <property type="entry name" value="SERINE_THREONINE-PROTEIN KINASE NEKL-3"/>
    <property type="match status" value="1"/>
</dbReference>
<gene>
    <name evidence="7" type="ORF">DI536_27320</name>
</gene>
<dbReference type="CDD" id="cd14014">
    <property type="entry name" value="STKc_PknB_like"/>
    <property type="match status" value="1"/>
</dbReference>
<feature type="region of interest" description="Disordered" evidence="5">
    <location>
        <begin position="307"/>
        <end position="331"/>
    </location>
</feature>
<feature type="region of interest" description="Disordered" evidence="5">
    <location>
        <begin position="422"/>
        <end position="459"/>
    </location>
</feature>
<dbReference type="InterPro" id="IPR011009">
    <property type="entry name" value="Kinase-like_dom_sf"/>
</dbReference>
<feature type="compositionally biased region" description="Basic and acidic residues" evidence="5">
    <location>
        <begin position="422"/>
        <end position="431"/>
    </location>
</feature>
<evidence type="ECO:0000256" key="4">
    <source>
        <dbReference type="ARBA" id="ARBA00022840"/>
    </source>
</evidence>
<sequence>MLGPGTTVGRYVIKSKLAEGGMAEIFLASAVGPEGFSKDVVIKVVKSFLAADSQFVQMFIGEARVSSKLNHANVVQIFDFGKHGDTYYLAMEYVRGASLWDLRKRCREHGTPFPPTLAAEIIAQTARGMQYAHSLTENGQRIGVVHRDVTPHNVLLSFDGAVKLTDFGIAKATSGHTSPGMLKGKFAYMSPEQSRGEPVDARTDIFALGIVAWELLTGGRLFDGDSDLAVLRAVQESLIPPPSRMNPEVPQELSDIVMKALARPVQERFQSAFEFDKALATWVLRNAKSVEDTSVAQFLQTMFREEFDRPSHEAPNPSGTLTETDTDDFGVGNTVARPGLNKTAMTATPISPVSHAPRRGVMDDDDEDGGSKVKTEEFRTAPPKPRTEQMPALRRPSRRFEPLPLTERSNVAVPEEPKVIVRESMRLERPAPRASTDSQSSPVRISDDAPRPSPAEEPVIAPRSNAPLIVALGALVALLAGGVFYVTQRDAEKAPEPIAEVTPPPVVKPELPTPVDPPEPAVVDTGTPNPPDSDTPPDAGALPPVDTKTNPPGPTPVRKMGTLVLKAAPFATVTVQGKSYDVQGVKSVPAPVGTYDVSFVHPKKKVKARVTVKLNETTNVAAFDAN</sequence>
<dbReference type="Gene3D" id="1.10.510.10">
    <property type="entry name" value="Transferase(Phosphotransferase) domain 1"/>
    <property type="match status" value="1"/>
</dbReference>
<dbReference type="PROSITE" id="PS50011">
    <property type="entry name" value="PROTEIN_KINASE_DOM"/>
    <property type="match status" value="1"/>
</dbReference>
<dbReference type="InterPro" id="IPR000719">
    <property type="entry name" value="Prot_kinase_dom"/>
</dbReference>
<dbReference type="InterPro" id="IPR008266">
    <property type="entry name" value="Tyr_kinase_AS"/>
</dbReference>
<keyword evidence="1" id="KW-0808">Transferase</keyword>
<feature type="region of interest" description="Disordered" evidence="5">
    <location>
        <begin position="345"/>
        <end position="406"/>
    </location>
</feature>
<name>A0A2W5UW55_9BACT</name>
<evidence type="ECO:0000256" key="3">
    <source>
        <dbReference type="ARBA" id="ARBA00022777"/>
    </source>
</evidence>
<feature type="compositionally biased region" description="Pro residues" evidence="5">
    <location>
        <begin position="502"/>
        <end position="520"/>
    </location>
</feature>
<reference evidence="7 8" key="1">
    <citation type="submission" date="2017-08" db="EMBL/GenBank/DDBJ databases">
        <title>Infants hospitalized years apart are colonized by the same room-sourced microbial strains.</title>
        <authorList>
            <person name="Brooks B."/>
            <person name="Olm M.R."/>
            <person name="Firek B.A."/>
            <person name="Baker R."/>
            <person name="Thomas B.C."/>
            <person name="Morowitz M.J."/>
            <person name="Banfield J.F."/>
        </authorList>
    </citation>
    <scope>NUCLEOTIDE SEQUENCE [LARGE SCALE GENOMIC DNA]</scope>
    <source>
        <strain evidence="7">S2_003_000_R2_14</strain>
    </source>
</reference>
<keyword evidence="7" id="KW-0723">Serine/threonine-protein kinase</keyword>
<evidence type="ECO:0000256" key="2">
    <source>
        <dbReference type="ARBA" id="ARBA00022741"/>
    </source>
</evidence>
<evidence type="ECO:0000256" key="1">
    <source>
        <dbReference type="ARBA" id="ARBA00022679"/>
    </source>
</evidence>
<evidence type="ECO:0000256" key="5">
    <source>
        <dbReference type="SAM" id="MobiDB-lite"/>
    </source>
</evidence>